<dbReference type="GeneID" id="54484316"/>
<evidence type="ECO:0000256" key="3">
    <source>
        <dbReference type="SAM" id="MobiDB-lite"/>
    </source>
</evidence>
<feature type="coiled-coil region" evidence="2">
    <location>
        <begin position="2259"/>
        <end position="2286"/>
    </location>
</feature>
<feature type="compositionally biased region" description="Polar residues" evidence="3">
    <location>
        <begin position="2391"/>
        <end position="2415"/>
    </location>
</feature>
<dbReference type="EMBL" id="ML996566">
    <property type="protein sequence ID" value="KAF2761883.1"/>
    <property type="molecule type" value="Genomic_DNA"/>
</dbReference>
<feature type="region of interest" description="Disordered" evidence="3">
    <location>
        <begin position="1188"/>
        <end position="1238"/>
    </location>
</feature>
<evidence type="ECO:0000256" key="1">
    <source>
        <dbReference type="ARBA" id="ARBA00023054"/>
    </source>
</evidence>
<feature type="region of interest" description="Disordered" evidence="3">
    <location>
        <begin position="714"/>
        <end position="745"/>
    </location>
</feature>
<feature type="region of interest" description="Disordered" evidence="3">
    <location>
        <begin position="424"/>
        <end position="443"/>
    </location>
</feature>
<organism evidence="4 5">
    <name type="scientific">Pseudovirgaria hyperparasitica</name>
    <dbReference type="NCBI Taxonomy" id="470096"/>
    <lineage>
        <taxon>Eukaryota</taxon>
        <taxon>Fungi</taxon>
        <taxon>Dikarya</taxon>
        <taxon>Ascomycota</taxon>
        <taxon>Pezizomycotina</taxon>
        <taxon>Dothideomycetes</taxon>
        <taxon>Dothideomycetes incertae sedis</taxon>
        <taxon>Acrospermales</taxon>
        <taxon>Acrospermaceae</taxon>
        <taxon>Pseudovirgaria</taxon>
    </lineage>
</organism>
<keyword evidence="1 2" id="KW-0175">Coiled coil</keyword>
<feature type="compositionally biased region" description="Polar residues" evidence="3">
    <location>
        <begin position="36"/>
        <end position="53"/>
    </location>
</feature>
<feature type="coiled-coil region" evidence="2">
    <location>
        <begin position="1870"/>
        <end position="1939"/>
    </location>
</feature>
<feature type="region of interest" description="Disordered" evidence="3">
    <location>
        <begin position="1273"/>
        <end position="1313"/>
    </location>
</feature>
<feature type="region of interest" description="Disordered" evidence="3">
    <location>
        <begin position="1462"/>
        <end position="1484"/>
    </location>
</feature>
<sequence>MQASRPSTPQDTLPSSPPSAPGQTVEDLQPFDHSNDLSPSRDQWSSPANTLGHSSPELPPLPSLPSIAGIPRTPSAPSVPKEPGSYYTTSWGSPYRQPSPGTVSERIQDPEHFGSDDLGSESSEIEFGLDHLLPSRVADEETPDFGLDYLLPALVPALQATPTAEHFASLLAAQEATPRPVLRQAFRDLLSQSPEASRQELLRKFVDAQSKEPVESETTGQSSLEPTEARKGHKKNLTLKQEDFWSHFGLEEKEHLAKMMASRYASKPQEPEPESSQETKELVARQSLTSPVENAANTASPADQSLSPIEASDAATRLVSKKPSTPIPTETALPISPSPVKRVQEVEERAPTPPPKRPRKVIKTKKGRSVVMDFPIDSNRGKPGHAPMPLSHAEVRARLAKFEDEGYDTRGFGHWRGTPDILQPLGHAQNRDVFPDPTDQSQQMSTKSFKVHIPNENDWKAYQDFLVEQKLAALGVSLGGSEEVSQSQSPTMMSRQGSSQYPPLPFSPPLPSSSAGSQRIGPNGSGMSGHQSTRSIASPMSAFGNSQRSMSSHMHRNSMFAMPSSFAPQATPPGGFRTFSPHESYFGSQATTRGGSPGISQNNSMPSLNDTMSPVSPFGFTPQTYSFPQKDDLLAQLHQQRMQSPGLTNLRPSSTLQEVPEEEAEEEHDVPHQVKGAETEMAVPKPRHQHNISENLQRDVESADYHLEATFEKDVASGGQFSPGSRFGAESPKISHQSELDDSISEWRRPRPVEQVLHQPQPHNRNHSLTQTKQNSYNTAAANGRSDISDDAKTNISEITNPSAEEKAVGARMHSATTSQGSNIWKPGHGSRASKASIGSSLNASAKEFKFNPTASFQPGNFSFNSLGFEYQPSGGHKKNSFSRSVPYGSAAPFSFNPAASSWNVAAPSFTPGASLNSNPAPSGDFNFASSGPAFKPDSTSFRPNVDAAIMPEEPAEAEEKEVQSHIFGPINFSHKDIIKPAKRSKAVPIIRPDAVPRRASGARSGSDDDEIEEEDQEDADGRVTQSDARQKRARRFGDDGDTLPKFAPQPVLASQPLSETTQFQASKQEPQVERSPIPDAKENLAPTKPVVKEALPAPRAHAPADIVGINRSSDATPVGSSFLDDSRSMTEHDGSISASVEKLPERPPSNHAANKSSLSAIAKEFTPRIGSGSGAFEFGLHVTKPSDVTDIEHNSSAPNRQVSRSPTTTFRPSDDGSYRTALSRRPMPHADNDSVDFDSFAQPSFNDIDEVMKHMNDAGSDFGVEKEEAQTWERSSQPQGSMDFGTPNLRPNFTNLRSDAPSPSPRRMQAPTGMRHGESELIQDPFSDSRAGLAYESPVHRLNTAEDAPVSDWDDMVSDEAGIDKLQSRARFFDHHVDGLIDSVLSTRLGPLEETMRLMQESVAAMSRRSARSTRRSYSTEPLGSDADDEDDDLDEQRFRNRSPLKDRKLEKIRSIVVEALASQQQQNDPRSATPTPSAPPLDLSEIYSALADVKVSLAEQRADQPKIVSTPPDLTAINEAIAELKTSLAEQQKQHQAEVLAAQPPAPDFSEVHQAFAELKSSLAEQQRQQQEEQARIAAEVAARPVEPPAPAQVDLSDFYSALSDFKLSMAEKQSLEDTKPKSPQLPSVNTKELYDTINDLKASLSEQLQIRTAMPEVTEDKHDFSLSEVYQALAAMKVQLAHSASNHVSLEDFKDIMEEALRRQHTDVDQKNETFKALMHETLERHHESTGQHKEDLREIMNQAIARQEYVATQNKDEIREFIEEAFERQDTKEQKKSDNASILENEGRIADLEAMIKEASIKVDQEREARETAEKREEEAQRLLKLNDEEINIIRESLRDEESKTRALHEELHNTRSERSSRQVAEEELRRKFATLQDQNEALEATIDEYRLSSNKWRDEMTHSKSRNDELRAENEDLKIENDELKKTSDSVKLQLQEVVRVREGMRVKIEKLQYDMTQAAGSIAEEKSTWQKKDEEHRTRYEVLRARIEAEARTRERLERELERLETQEREGMRLRVKLEHTEQQLSKIEESSEKLRNERDEHERNAARYEREFREARHMGQTEVQRTRRLMEADLQAANNEINMLRSNADREKQRLQADFDNLKMDYDQTKARYEVQLEEALDARRNALNEAYNQREAAIDEVKERHERIYQEIRNQHARALENVREDSRREETHLKERLNLSNAKLEHLEDQAELLKSKAEHLESQLKVARDAANAAALTAASVKSPAAQQAPGGYAGVPEKVSPQALRESIVVLQEQLQERETRIESFERQLEEIDTEAPAKLKERDTEIGWLRELLGVRVDDISELINALGQPNVNREAVRDAAIRIRTNLQMEQQEKERLISGNGNSFPTLSTLSNLATPKAAQLAAAFGNWRKGGRDSRAGSTASIPQLKQPQLSNALNRSLTPSRPKPSPVPSHSQSILSGLMTPPASNVRRASPQPHPQTMPQQSRHQHPQHYPEQPSAFGSTGQRFTGLTSKQMGKQPAQSPSTPPLLRESSYDQDPMLRDEEISMNGFYDDEDSVIDGGAPEQELGGHEEEERGWEF</sequence>
<feature type="compositionally biased region" description="Polar residues" evidence="3">
    <location>
        <begin position="528"/>
        <end position="538"/>
    </location>
</feature>
<feature type="compositionally biased region" description="Basic and acidic residues" evidence="3">
    <location>
        <begin position="1437"/>
        <end position="1446"/>
    </location>
</feature>
<feature type="compositionally biased region" description="Acidic residues" evidence="3">
    <location>
        <begin position="1008"/>
        <end position="1019"/>
    </location>
</feature>
<dbReference type="Proteomes" id="UP000799437">
    <property type="component" value="Unassembled WGS sequence"/>
</dbReference>
<evidence type="ECO:0000256" key="2">
    <source>
        <dbReference type="SAM" id="Coils"/>
    </source>
</evidence>
<dbReference type="GO" id="GO:0005856">
    <property type="term" value="C:cytoskeleton"/>
    <property type="evidence" value="ECO:0007669"/>
    <property type="project" value="TreeGrafter"/>
</dbReference>
<feature type="compositionally biased region" description="Polar residues" evidence="3">
    <location>
        <begin position="2472"/>
        <end position="2496"/>
    </location>
</feature>
<feature type="compositionally biased region" description="Basic and acidic residues" evidence="3">
    <location>
        <begin position="106"/>
        <end position="115"/>
    </location>
</feature>
<feature type="coiled-coil region" evidence="2">
    <location>
        <begin position="1516"/>
        <end position="1578"/>
    </location>
</feature>
<feature type="compositionally biased region" description="Polar residues" evidence="3">
    <location>
        <begin position="1056"/>
        <end position="1070"/>
    </location>
</feature>
<feature type="region of interest" description="Disordered" evidence="3">
    <location>
        <begin position="2383"/>
        <end position="2552"/>
    </location>
</feature>
<feature type="compositionally biased region" description="Polar residues" evidence="3">
    <location>
        <begin position="216"/>
        <end position="225"/>
    </location>
</feature>
<reference evidence="4" key="1">
    <citation type="journal article" date="2020" name="Stud. Mycol.">
        <title>101 Dothideomycetes genomes: a test case for predicting lifestyles and emergence of pathogens.</title>
        <authorList>
            <person name="Haridas S."/>
            <person name="Albert R."/>
            <person name="Binder M."/>
            <person name="Bloem J."/>
            <person name="Labutti K."/>
            <person name="Salamov A."/>
            <person name="Andreopoulos B."/>
            <person name="Baker S."/>
            <person name="Barry K."/>
            <person name="Bills G."/>
            <person name="Bluhm B."/>
            <person name="Cannon C."/>
            <person name="Castanera R."/>
            <person name="Culley D."/>
            <person name="Daum C."/>
            <person name="Ezra D."/>
            <person name="Gonzalez J."/>
            <person name="Henrissat B."/>
            <person name="Kuo A."/>
            <person name="Liang C."/>
            <person name="Lipzen A."/>
            <person name="Lutzoni F."/>
            <person name="Magnuson J."/>
            <person name="Mondo S."/>
            <person name="Nolan M."/>
            <person name="Ohm R."/>
            <person name="Pangilinan J."/>
            <person name="Park H.-J."/>
            <person name="Ramirez L."/>
            <person name="Alfaro M."/>
            <person name="Sun H."/>
            <person name="Tritt A."/>
            <person name="Yoshinaga Y."/>
            <person name="Zwiers L.-H."/>
            <person name="Turgeon B."/>
            <person name="Goodwin S."/>
            <person name="Spatafora J."/>
            <person name="Crous P."/>
            <person name="Grigoriev I."/>
        </authorList>
    </citation>
    <scope>NUCLEOTIDE SEQUENCE</scope>
    <source>
        <strain evidence="4">CBS 121739</strain>
    </source>
</reference>
<gene>
    <name evidence="4" type="ORF">EJ05DRAFT_472838</name>
</gene>
<feature type="region of interest" description="Disordered" evidence="3">
    <location>
        <begin position="207"/>
        <end position="238"/>
    </location>
</feature>
<feature type="compositionally biased region" description="Basic and acidic residues" evidence="3">
    <location>
        <begin position="2540"/>
        <end position="2552"/>
    </location>
</feature>
<feature type="compositionally biased region" description="Polar residues" evidence="3">
    <location>
        <begin position="1111"/>
        <end position="1120"/>
    </location>
</feature>
<feature type="compositionally biased region" description="Polar residues" evidence="3">
    <location>
        <begin position="286"/>
        <end position="307"/>
    </location>
</feature>
<evidence type="ECO:0000313" key="4">
    <source>
        <dbReference type="EMBL" id="KAF2761883.1"/>
    </source>
</evidence>
<feature type="compositionally biased region" description="Pro residues" evidence="3">
    <location>
        <begin position="502"/>
        <end position="511"/>
    </location>
</feature>
<name>A0A6A6WGH0_9PEZI</name>
<feature type="compositionally biased region" description="Polar residues" evidence="3">
    <location>
        <begin position="644"/>
        <end position="657"/>
    </location>
</feature>
<feature type="compositionally biased region" description="Acidic residues" evidence="3">
    <location>
        <begin position="1427"/>
        <end position="1436"/>
    </location>
</feature>
<feature type="region of interest" description="Disordered" evidence="3">
    <location>
        <begin position="482"/>
        <end position="553"/>
    </location>
</feature>
<proteinExistence type="predicted"/>
<keyword evidence="5" id="KW-1185">Reference proteome</keyword>
<dbReference type="RefSeq" id="XP_033604334.1">
    <property type="nucleotide sequence ID" value="XM_033743262.1"/>
</dbReference>
<feature type="compositionally biased region" description="Polar residues" evidence="3">
    <location>
        <begin position="1"/>
        <end position="14"/>
    </location>
</feature>
<feature type="region of interest" description="Disordered" evidence="3">
    <location>
        <begin position="1103"/>
        <end position="1159"/>
    </location>
</feature>
<dbReference type="OrthoDB" id="1293114at2759"/>
<evidence type="ECO:0000313" key="5">
    <source>
        <dbReference type="Proteomes" id="UP000799437"/>
    </source>
</evidence>
<feature type="compositionally biased region" description="Acidic residues" evidence="3">
    <location>
        <begin position="659"/>
        <end position="668"/>
    </location>
</feature>
<feature type="region of interest" description="Disordered" evidence="3">
    <location>
        <begin position="644"/>
        <end position="674"/>
    </location>
</feature>
<feature type="compositionally biased region" description="Polar residues" evidence="3">
    <location>
        <begin position="1195"/>
        <end position="1212"/>
    </location>
</feature>
<feature type="compositionally biased region" description="Low complexity" evidence="3">
    <location>
        <begin position="1470"/>
        <end position="1484"/>
    </location>
</feature>
<feature type="region of interest" description="Disordered" evidence="3">
    <location>
        <begin position="1406"/>
        <end position="1446"/>
    </location>
</feature>
<feature type="region of interest" description="Disordered" evidence="3">
    <location>
        <begin position="259"/>
        <end position="389"/>
    </location>
</feature>
<feature type="region of interest" description="Disordered" evidence="3">
    <location>
        <begin position="1"/>
        <end position="123"/>
    </location>
</feature>
<feature type="region of interest" description="Disordered" evidence="3">
    <location>
        <begin position="817"/>
        <end position="836"/>
    </location>
</feature>
<accession>A0A6A6WGH0</accession>
<protein>
    <submittedName>
        <fullName evidence="4">Uncharacterized protein</fullName>
    </submittedName>
</protein>
<feature type="compositionally biased region" description="Basic residues" evidence="3">
    <location>
        <begin position="356"/>
        <end position="368"/>
    </location>
</feature>
<feature type="compositionally biased region" description="Basic and acidic residues" evidence="3">
    <location>
        <begin position="1125"/>
        <end position="1135"/>
    </location>
</feature>
<dbReference type="PANTHER" id="PTHR32083:SF0">
    <property type="entry name" value="CILIA AND FLAGELLA-ASSOCIATED PROTEIN 58"/>
    <property type="match status" value="1"/>
</dbReference>
<feature type="coiled-coil region" evidence="2">
    <location>
        <begin position="1793"/>
        <end position="1834"/>
    </location>
</feature>
<feature type="compositionally biased region" description="Polar residues" evidence="3">
    <location>
        <begin position="483"/>
        <end position="497"/>
    </location>
</feature>
<feature type="region of interest" description="Disordered" evidence="3">
    <location>
        <begin position="916"/>
        <end position="1089"/>
    </location>
</feature>
<dbReference type="PANTHER" id="PTHR32083">
    <property type="entry name" value="CILIA AND FLAGELLA-ASSOCIATED PROTEIN 58-RELATED"/>
    <property type="match status" value="1"/>
</dbReference>
<feature type="region of interest" description="Disordered" evidence="3">
    <location>
        <begin position="2029"/>
        <end position="2050"/>
    </location>
</feature>